<dbReference type="RefSeq" id="WP_169740901.1">
    <property type="nucleotide sequence ID" value="NZ_JAPVES010000030.1"/>
</dbReference>
<name>A0A9E5A2T8_9EURY</name>
<protein>
    <submittedName>
        <fullName evidence="1">Uncharacterized protein</fullName>
    </submittedName>
</protein>
<comment type="caution">
    <text evidence="1">The sequence shown here is derived from an EMBL/GenBank/DDBJ whole genome shotgun (WGS) entry which is preliminary data.</text>
</comment>
<reference evidence="1" key="1">
    <citation type="submission" date="2022-12" db="EMBL/GenBank/DDBJ databases">
        <title>Reclassification of two methanogenic archaea species isolated from the Kolyma lowland permafrost.</title>
        <authorList>
            <person name="Trubitsyn V.E."/>
            <person name="Rivkina E.M."/>
            <person name="Shcherbakova V.A."/>
        </authorList>
    </citation>
    <scope>NUCLEOTIDE SEQUENCE</scope>
    <source>
        <strain evidence="1">MK4</strain>
    </source>
</reference>
<sequence length="72" mass="8272">MMSSGMGTSEIRHLTINDFITSQVIAIKESFEEKLVERDEQTKLLLWLAEVLNADPELAEQFKKSAIKYNIK</sequence>
<organism evidence="1">
    <name type="scientific">Methanobacterium veterum</name>
    <dbReference type="NCBI Taxonomy" id="408577"/>
    <lineage>
        <taxon>Archaea</taxon>
        <taxon>Methanobacteriati</taxon>
        <taxon>Methanobacteriota</taxon>
        <taxon>Methanomada group</taxon>
        <taxon>Methanobacteria</taxon>
        <taxon>Methanobacteriales</taxon>
        <taxon>Methanobacteriaceae</taxon>
        <taxon>Methanobacterium</taxon>
    </lineage>
</organism>
<proteinExistence type="predicted"/>
<dbReference type="AlphaFoldDB" id="A0A9E5A2T8"/>
<accession>A0A9E5A2T8</accession>
<evidence type="ECO:0000313" key="1">
    <source>
        <dbReference type="EMBL" id="MCZ3373534.1"/>
    </source>
</evidence>
<dbReference type="Proteomes" id="UP001074446">
    <property type="component" value="Unassembled WGS sequence"/>
</dbReference>
<gene>
    <name evidence="1" type="ORF">O3H35_12875</name>
</gene>
<dbReference type="EMBL" id="JAPVES010000030">
    <property type="protein sequence ID" value="MCZ3373534.1"/>
    <property type="molecule type" value="Genomic_DNA"/>
</dbReference>